<organism evidence="1 2">
    <name type="scientific">Roseivirga misakiensis</name>
    <dbReference type="NCBI Taxonomy" id="1563681"/>
    <lineage>
        <taxon>Bacteria</taxon>
        <taxon>Pseudomonadati</taxon>
        <taxon>Bacteroidota</taxon>
        <taxon>Cytophagia</taxon>
        <taxon>Cytophagales</taxon>
        <taxon>Roseivirgaceae</taxon>
        <taxon>Roseivirga</taxon>
    </lineage>
</organism>
<dbReference type="OrthoDB" id="9803040at2"/>
<protein>
    <recommendedName>
        <fullName evidence="3">DUF2480 family protein</fullName>
    </recommendedName>
</protein>
<dbReference type="AlphaFoldDB" id="A0A1E5T488"/>
<gene>
    <name evidence="1" type="ORF">BFP71_00470</name>
</gene>
<dbReference type="Proteomes" id="UP000095552">
    <property type="component" value="Unassembled WGS sequence"/>
</dbReference>
<keyword evidence="2" id="KW-1185">Reference proteome</keyword>
<dbReference type="EMBL" id="MDGQ01000003">
    <property type="protein sequence ID" value="OEK06190.1"/>
    <property type="molecule type" value="Genomic_DNA"/>
</dbReference>
<dbReference type="InterPro" id="IPR018914">
    <property type="entry name" value="DUF2480"/>
</dbReference>
<reference evidence="1 2" key="1">
    <citation type="submission" date="2016-08" db="EMBL/GenBank/DDBJ databases">
        <title>Draft genome of Fabibacter sp. strain SK-8.</title>
        <authorList>
            <person name="Wong S.-K."/>
            <person name="Hamasaki K."/>
            <person name="Yoshizawa S."/>
        </authorList>
    </citation>
    <scope>NUCLEOTIDE SEQUENCE [LARGE SCALE GENOMIC DNA]</scope>
    <source>
        <strain evidence="1 2">SK-8</strain>
    </source>
</reference>
<evidence type="ECO:0008006" key="3">
    <source>
        <dbReference type="Google" id="ProtNLM"/>
    </source>
</evidence>
<sequence>MDMEGEIVNRVANSPIVSIDLEEHYHAGERVVYDIADNLFQGMILREKDFREFVKSHDWNHYAGKNVALVCSADAIVPTWAYMLLTTKLEGVAHMIVMGSLETLEYALFKEALSKIDLEVLENRPVVVKGCGDLPVPESAYVEIARLLKPKVKSLMYGEPCSTVPLYKKPRQPKN</sequence>
<evidence type="ECO:0000313" key="2">
    <source>
        <dbReference type="Proteomes" id="UP000095552"/>
    </source>
</evidence>
<accession>A0A1E5T488</accession>
<dbReference type="STRING" id="1563681.BFP71_00470"/>
<dbReference type="Pfam" id="PF10652">
    <property type="entry name" value="DUF2480"/>
    <property type="match status" value="1"/>
</dbReference>
<name>A0A1E5T488_9BACT</name>
<comment type="caution">
    <text evidence="1">The sequence shown here is derived from an EMBL/GenBank/DDBJ whole genome shotgun (WGS) entry which is preliminary data.</text>
</comment>
<evidence type="ECO:0000313" key="1">
    <source>
        <dbReference type="EMBL" id="OEK06190.1"/>
    </source>
</evidence>
<proteinExistence type="predicted"/>